<dbReference type="GO" id="GO:0005737">
    <property type="term" value="C:cytoplasm"/>
    <property type="evidence" value="ECO:0007669"/>
    <property type="project" value="UniProtKB-SubCell"/>
</dbReference>
<name>A0A8J5WEB9_ZIZPA</name>
<dbReference type="PANTHER" id="PTHR13105">
    <property type="entry name" value="MYELOID LEUKEMIA FACTOR"/>
    <property type="match status" value="1"/>
</dbReference>
<comment type="similarity">
    <text evidence="2">Belongs to the MLF family.</text>
</comment>
<keyword evidence="7" id="KW-1185">Reference proteome</keyword>
<dbReference type="AlphaFoldDB" id="A0A8J5WEB9"/>
<proteinExistence type="inferred from homology"/>
<dbReference type="OrthoDB" id="8707547at2759"/>
<comment type="caution">
    <text evidence="6">The sequence shown here is derived from an EMBL/GenBank/DDBJ whole genome shotgun (WGS) entry which is preliminary data.</text>
</comment>
<sequence length="184" mass="20126">MFGPHGNINGVSNAGGFIQQAPEPDRPKGPIIKELSSDDEDDAAVNKEDEENGNPKKHPRMGQVPFVEDPDEEAGDNKRLKHEQFEREYVRASTSYPQQQSFMFQSSTVTYGGQNGAYYTSSATRRTAGDGITVEERKEADTTTGKATHRISRGIGNKGHSVTRKLSSGGNVDTMQTLHNLNEG</sequence>
<keyword evidence="3" id="KW-0963">Cytoplasm</keyword>
<dbReference type="InterPro" id="IPR019376">
    <property type="entry name" value="Myeloid_leukemia_factor"/>
</dbReference>
<feature type="region of interest" description="Disordered" evidence="5">
    <location>
        <begin position="1"/>
        <end position="78"/>
    </location>
</feature>
<feature type="compositionally biased region" description="Acidic residues" evidence="5">
    <location>
        <begin position="37"/>
        <end position="52"/>
    </location>
</feature>
<feature type="region of interest" description="Disordered" evidence="5">
    <location>
        <begin position="136"/>
        <end position="184"/>
    </location>
</feature>
<evidence type="ECO:0000256" key="4">
    <source>
        <dbReference type="ARBA" id="ARBA00022553"/>
    </source>
</evidence>
<feature type="compositionally biased region" description="Polar residues" evidence="5">
    <location>
        <begin position="164"/>
        <end position="184"/>
    </location>
</feature>
<evidence type="ECO:0000313" key="6">
    <source>
        <dbReference type="EMBL" id="KAG8086672.1"/>
    </source>
</evidence>
<dbReference type="Pfam" id="PF10248">
    <property type="entry name" value="Mlf1IP"/>
    <property type="match status" value="1"/>
</dbReference>
<evidence type="ECO:0000256" key="3">
    <source>
        <dbReference type="ARBA" id="ARBA00022490"/>
    </source>
</evidence>
<dbReference type="Proteomes" id="UP000729402">
    <property type="component" value="Unassembled WGS sequence"/>
</dbReference>
<evidence type="ECO:0000256" key="2">
    <source>
        <dbReference type="ARBA" id="ARBA00008332"/>
    </source>
</evidence>
<dbReference type="EMBL" id="JAAALK010000082">
    <property type="protein sequence ID" value="KAG8086672.1"/>
    <property type="molecule type" value="Genomic_DNA"/>
</dbReference>
<evidence type="ECO:0000256" key="1">
    <source>
        <dbReference type="ARBA" id="ARBA00004496"/>
    </source>
</evidence>
<evidence type="ECO:0000313" key="7">
    <source>
        <dbReference type="Proteomes" id="UP000729402"/>
    </source>
</evidence>
<accession>A0A8J5WEB9</accession>
<evidence type="ECO:0000256" key="5">
    <source>
        <dbReference type="SAM" id="MobiDB-lite"/>
    </source>
</evidence>
<organism evidence="6 7">
    <name type="scientific">Zizania palustris</name>
    <name type="common">Northern wild rice</name>
    <dbReference type="NCBI Taxonomy" id="103762"/>
    <lineage>
        <taxon>Eukaryota</taxon>
        <taxon>Viridiplantae</taxon>
        <taxon>Streptophyta</taxon>
        <taxon>Embryophyta</taxon>
        <taxon>Tracheophyta</taxon>
        <taxon>Spermatophyta</taxon>
        <taxon>Magnoliopsida</taxon>
        <taxon>Liliopsida</taxon>
        <taxon>Poales</taxon>
        <taxon>Poaceae</taxon>
        <taxon>BOP clade</taxon>
        <taxon>Oryzoideae</taxon>
        <taxon>Oryzeae</taxon>
        <taxon>Zizaniinae</taxon>
        <taxon>Zizania</taxon>
    </lineage>
</organism>
<comment type="subcellular location">
    <subcellularLocation>
        <location evidence="1">Cytoplasm</location>
    </subcellularLocation>
</comment>
<gene>
    <name evidence="6" type="ORF">GUJ93_ZPchr0010g7794</name>
</gene>
<reference evidence="6" key="2">
    <citation type="submission" date="2021-02" db="EMBL/GenBank/DDBJ databases">
        <authorList>
            <person name="Kimball J.A."/>
            <person name="Haas M.W."/>
            <person name="Macchietto M."/>
            <person name="Kono T."/>
            <person name="Duquette J."/>
            <person name="Shao M."/>
        </authorList>
    </citation>
    <scope>NUCLEOTIDE SEQUENCE</scope>
    <source>
        <tissue evidence="6">Fresh leaf tissue</tissue>
    </source>
</reference>
<protein>
    <submittedName>
        <fullName evidence="6">Uncharacterized protein</fullName>
    </submittedName>
</protein>
<reference evidence="6" key="1">
    <citation type="journal article" date="2021" name="bioRxiv">
        <title>Whole Genome Assembly and Annotation of Northern Wild Rice, Zizania palustris L., Supports a Whole Genome Duplication in the Zizania Genus.</title>
        <authorList>
            <person name="Haas M."/>
            <person name="Kono T."/>
            <person name="Macchietto M."/>
            <person name="Millas R."/>
            <person name="McGilp L."/>
            <person name="Shao M."/>
            <person name="Duquette J."/>
            <person name="Hirsch C.N."/>
            <person name="Kimball J."/>
        </authorList>
    </citation>
    <scope>NUCLEOTIDE SEQUENCE</scope>
    <source>
        <tissue evidence="6">Fresh leaf tissue</tissue>
    </source>
</reference>
<keyword evidence="4" id="KW-0597">Phosphoprotein</keyword>